<dbReference type="Proteomes" id="UP000243200">
    <property type="component" value="Unassembled WGS sequence"/>
</dbReference>
<evidence type="ECO:0000313" key="2">
    <source>
        <dbReference type="Proteomes" id="UP000243200"/>
    </source>
</evidence>
<dbReference type="VEuPathDB" id="PlasmoDB:PocGH01_00156700"/>
<dbReference type="InterPro" id="IPR008780">
    <property type="entry name" value="Plasmodium_Vir"/>
</dbReference>
<dbReference type="OrthoDB" id="385588at2759"/>
<dbReference type="VEuPathDB" id="PlasmoDB:POWCR01_000022000"/>
<dbReference type="AlphaFoldDB" id="A0A1C3KF19"/>
<sequence length="297" mass="34909">MQIKDIKEKFTKAREAANNPTSTTTTATSTITTTSTTTTISTTTTTATTKPKYDPCDSFVKLDDKYAEKTYTFCKQIDRNKFNYLTATIMNGLIDYKCQYYFIGKNFNEIEMKMEKKNVYDFFSNYNYIKNRIISCVQEKVNEYEKYLTSIIKLYDKYKKDECNDYEDFLLNNCDDYFVFDEMYNPSILLSLLKICKDKKSVNDVDIKKVYESFGVSVNPENLKPVSTVSDVKFKCSEGFYWDGSEYQRGSKLHRRKKKKININSNFDDEHQFLSYDVESINIPTNNKRLRVAYHSR</sequence>
<evidence type="ECO:0000313" key="1">
    <source>
        <dbReference type="EMBL" id="SBT72185.1"/>
    </source>
</evidence>
<dbReference type="Pfam" id="PF05795">
    <property type="entry name" value="Plasmodium_Vir"/>
    <property type="match status" value="1"/>
</dbReference>
<dbReference type="EMBL" id="FLRJ01000031">
    <property type="protein sequence ID" value="SBT72185.1"/>
    <property type="molecule type" value="Genomic_DNA"/>
</dbReference>
<name>A0A1C3KF19_PLAOA</name>
<protein>
    <submittedName>
        <fullName evidence="1">PIR protein</fullName>
    </submittedName>
</protein>
<gene>
    <name evidence="1" type="primary">PowCR01_000022000</name>
    <name evidence="1" type="ORF">POWCR01_000022000</name>
</gene>
<reference evidence="1 2" key="1">
    <citation type="submission" date="2016-06" db="EMBL/GenBank/DDBJ databases">
        <authorList>
            <consortium name="Pathogen Informatics"/>
        </authorList>
    </citation>
    <scope>NUCLEOTIDE SEQUENCE [LARGE SCALE GENOMIC DNA]</scope>
</reference>
<proteinExistence type="predicted"/>
<accession>A0A1C3KF19</accession>
<organism evidence="1 2">
    <name type="scientific">Plasmodium ovale</name>
    <name type="common">malaria parasite P. ovale</name>
    <dbReference type="NCBI Taxonomy" id="36330"/>
    <lineage>
        <taxon>Eukaryota</taxon>
        <taxon>Sar</taxon>
        <taxon>Alveolata</taxon>
        <taxon>Apicomplexa</taxon>
        <taxon>Aconoidasida</taxon>
        <taxon>Haemosporida</taxon>
        <taxon>Plasmodiidae</taxon>
        <taxon>Plasmodium</taxon>
        <taxon>Plasmodium (Plasmodium)</taxon>
    </lineage>
</organism>